<dbReference type="OrthoDB" id="9787219at2"/>
<keyword evidence="2" id="KW-0520">NAD</keyword>
<dbReference type="RefSeq" id="WP_078708863.1">
    <property type="nucleotide sequence ID" value="NZ_FUXL01000008.1"/>
</dbReference>
<dbReference type="EMBL" id="FUXL01000008">
    <property type="protein sequence ID" value="SKA21618.1"/>
    <property type="molecule type" value="Genomic_DNA"/>
</dbReference>
<dbReference type="Proteomes" id="UP000190135">
    <property type="component" value="Unassembled WGS sequence"/>
</dbReference>
<keyword evidence="4" id="KW-0670">Pyruvate</keyword>
<protein>
    <submittedName>
        <fullName evidence="4">Glyoxylate/hydroxypyruvate reductase A</fullName>
    </submittedName>
</protein>
<dbReference type="GO" id="GO:0051287">
    <property type="term" value="F:NAD binding"/>
    <property type="evidence" value="ECO:0007669"/>
    <property type="project" value="InterPro"/>
</dbReference>
<gene>
    <name evidence="4" type="ORF">SAMN05428963_108141</name>
</gene>
<dbReference type="CDD" id="cd12164">
    <property type="entry name" value="GDH_like_2"/>
    <property type="match status" value="1"/>
</dbReference>
<feature type="domain" description="D-isomer specific 2-hydroxyacid dehydrogenase NAD-binding" evidence="3">
    <location>
        <begin position="102"/>
        <end position="279"/>
    </location>
</feature>
<reference evidence="4 5" key="1">
    <citation type="submission" date="2017-02" db="EMBL/GenBank/DDBJ databases">
        <authorList>
            <person name="Peterson S.W."/>
        </authorList>
    </citation>
    <scope>NUCLEOTIDE SEQUENCE [LARGE SCALE GENOMIC DNA]</scope>
    <source>
        <strain evidence="4 5">USBA 369</strain>
    </source>
</reference>
<evidence type="ECO:0000313" key="5">
    <source>
        <dbReference type="Proteomes" id="UP000190135"/>
    </source>
</evidence>
<dbReference type="InterPro" id="IPR036291">
    <property type="entry name" value="NAD(P)-bd_dom_sf"/>
</dbReference>
<accession>A0A1T4S0Z8</accession>
<dbReference type="STRING" id="1365950.SAMN05428963_108141"/>
<sequence>MTILLSITGFEPTRWLKALTDHAPQRSILLHPENAHDPSIEYAVVWHQPTGLLAGLPNLKAIFSIGAGVDHVLKDKRLPDVPIVRIVADDLTTRMSEYVVWRVLDHMRRGLAYHAQQDAVHWRPRRRQPKASEVTVGIMGFGELGRDAAGKLAGLGFSIAGWSRSEKHIEGVQHFSGEAGLDAFLSVSDIVVCLLPLTAETRGILNYGLFTRMKKQTPMGGPVLINAGRGRLHVEADIVRALDEKVLFEVSLDVFEHEPLPPASPLWKNTRAFLTPHIAAVSEPEALAPLIIQQINAFERGEPLKHIVNRTTGY</sequence>
<keyword evidence="5" id="KW-1185">Reference proteome</keyword>
<keyword evidence="1" id="KW-0560">Oxidoreductase</keyword>
<evidence type="ECO:0000256" key="1">
    <source>
        <dbReference type="ARBA" id="ARBA00023002"/>
    </source>
</evidence>
<dbReference type="SUPFAM" id="SSF52283">
    <property type="entry name" value="Formate/glycerate dehydrogenase catalytic domain-like"/>
    <property type="match status" value="1"/>
</dbReference>
<name>A0A1T4S0Z8_9HYPH</name>
<evidence type="ECO:0000256" key="2">
    <source>
        <dbReference type="ARBA" id="ARBA00023027"/>
    </source>
</evidence>
<organism evidence="4 5">
    <name type="scientific">Consotaella salsifontis</name>
    <dbReference type="NCBI Taxonomy" id="1365950"/>
    <lineage>
        <taxon>Bacteria</taxon>
        <taxon>Pseudomonadati</taxon>
        <taxon>Pseudomonadota</taxon>
        <taxon>Alphaproteobacteria</taxon>
        <taxon>Hyphomicrobiales</taxon>
        <taxon>Aurantimonadaceae</taxon>
        <taxon>Consotaella</taxon>
    </lineage>
</organism>
<dbReference type="Gene3D" id="3.40.50.720">
    <property type="entry name" value="NAD(P)-binding Rossmann-like Domain"/>
    <property type="match status" value="2"/>
</dbReference>
<dbReference type="InterPro" id="IPR006140">
    <property type="entry name" value="D-isomer_DH_NAD-bd"/>
</dbReference>
<dbReference type="PANTHER" id="PTHR43333">
    <property type="entry name" value="2-HACID_DH_C DOMAIN-CONTAINING PROTEIN"/>
    <property type="match status" value="1"/>
</dbReference>
<dbReference type="Pfam" id="PF02826">
    <property type="entry name" value="2-Hacid_dh_C"/>
    <property type="match status" value="1"/>
</dbReference>
<evidence type="ECO:0000259" key="3">
    <source>
        <dbReference type="Pfam" id="PF02826"/>
    </source>
</evidence>
<dbReference type="AlphaFoldDB" id="A0A1T4S0Z8"/>
<dbReference type="SUPFAM" id="SSF51735">
    <property type="entry name" value="NAD(P)-binding Rossmann-fold domains"/>
    <property type="match status" value="1"/>
</dbReference>
<proteinExistence type="predicted"/>
<evidence type="ECO:0000313" key="4">
    <source>
        <dbReference type="EMBL" id="SKA21618.1"/>
    </source>
</evidence>
<dbReference type="PANTHER" id="PTHR43333:SF1">
    <property type="entry name" value="D-ISOMER SPECIFIC 2-HYDROXYACID DEHYDROGENASE NAD-BINDING DOMAIN-CONTAINING PROTEIN"/>
    <property type="match status" value="1"/>
</dbReference>
<dbReference type="GO" id="GO:0016491">
    <property type="term" value="F:oxidoreductase activity"/>
    <property type="evidence" value="ECO:0007669"/>
    <property type="project" value="UniProtKB-KW"/>
</dbReference>